<dbReference type="GeneID" id="57198807"/>
<sequence length="404" mass="43334">MQFRFKLMAGAVAFALSASMAIAADPIKIGVSGPFTGGSSSMGVSMRDGVRLAAAEINKSGGVLGRQIVLVERDEEAKNERGVQVAQELINKEKVVATVGFINTGVALASQRFYQDAKIPVFNNVATGTVITEQFKPPKYPDNYVFRNSAKDSIQAPMIVEEAITRRGFKKPAILADSTNYGQLGREDLEKALKAKGITPVAVEKFNIKDVDMTAQLLKAKQAGADVILTYGIGPELAQIANGMGKLGWKLPLVGSWTLAMANYIDNSGANGEGARMPQTFIQEPNTPKRKAFIDAYLAMFKPKNNRIDSAVSAAQGYDSVYLLAAAIKQAGTTDGPKVRAALEDLKTPVEGVVTTYDHPFTHDDHDAITANIPVMGEVKGGRVVYAYDTDLKAGSKVREKASK</sequence>
<evidence type="ECO:0000313" key="7">
    <source>
        <dbReference type="EMBL" id="SUA74416.1"/>
    </source>
</evidence>
<feature type="chain" id="PRO_5044586429" evidence="5">
    <location>
        <begin position="24"/>
        <end position="404"/>
    </location>
</feature>
<protein>
    <submittedName>
        <fullName evidence="8">Amino acid ABC transporter substrate-binding protein</fullName>
    </submittedName>
    <submittedName>
        <fullName evidence="7">Leucine-, isoleucine-, valine-, threonine-, and alanine-binding protein</fullName>
    </submittedName>
</protein>
<dbReference type="KEGG" id="ppno:DA70_04755"/>
<dbReference type="InterPro" id="IPR028082">
    <property type="entry name" value="Peripla_BP_I"/>
</dbReference>
<proteinExistence type="inferred from homology"/>
<name>A0A378YB00_9BURK</name>
<dbReference type="Proteomes" id="UP000361468">
    <property type="component" value="Unassembled WGS sequence"/>
</dbReference>
<comment type="similarity">
    <text evidence="1">Belongs to the leucine-binding protein family.</text>
</comment>
<organism evidence="7 9">
    <name type="scientific">Pandoraea pnomenusa</name>
    <dbReference type="NCBI Taxonomy" id="93220"/>
    <lineage>
        <taxon>Bacteria</taxon>
        <taxon>Pseudomonadati</taxon>
        <taxon>Pseudomonadota</taxon>
        <taxon>Betaproteobacteria</taxon>
        <taxon>Burkholderiales</taxon>
        <taxon>Burkholderiaceae</taxon>
        <taxon>Pandoraea</taxon>
    </lineage>
</organism>
<dbReference type="CDD" id="cd06335">
    <property type="entry name" value="PBP1_ABC_ligand_binding-like"/>
    <property type="match status" value="1"/>
</dbReference>
<keyword evidence="2" id="KW-0813">Transport</keyword>
<evidence type="ECO:0000256" key="2">
    <source>
        <dbReference type="ARBA" id="ARBA00022448"/>
    </source>
</evidence>
<keyword evidence="10" id="KW-1185">Reference proteome</keyword>
<dbReference type="RefSeq" id="WP_023596121.1">
    <property type="nucleotide sequence ID" value="NC_023018.2"/>
</dbReference>
<dbReference type="PANTHER" id="PTHR30483:SF6">
    <property type="entry name" value="PERIPLASMIC BINDING PROTEIN OF ABC TRANSPORTER FOR NATURAL AMINO ACIDS"/>
    <property type="match status" value="1"/>
</dbReference>
<feature type="domain" description="Leucine-binding protein" evidence="6">
    <location>
        <begin position="26"/>
        <end position="370"/>
    </location>
</feature>
<dbReference type="InterPro" id="IPR051010">
    <property type="entry name" value="BCAA_transport"/>
</dbReference>
<evidence type="ECO:0000256" key="5">
    <source>
        <dbReference type="SAM" id="SignalP"/>
    </source>
</evidence>
<feature type="signal peptide" evidence="5">
    <location>
        <begin position="1"/>
        <end position="23"/>
    </location>
</feature>
<dbReference type="SUPFAM" id="SSF53822">
    <property type="entry name" value="Periplasmic binding protein-like I"/>
    <property type="match status" value="1"/>
</dbReference>
<evidence type="ECO:0000256" key="1">
    <source>
        <dbReference type="ARBA" id="ARBA00010062"/>
    </source>
</evidence>
<dbReference type="InterPro" id="IPR028081">
    <property type="entry name" value="Leu-bd"/>
</dbReference>
<evidence type="ECO:0000313" key="10">
    <source>
        <dbReference type="Proteomes" id="UP000361468"/>
    </source>
</evidence>
<dbReference type="AlphaFoldDB" id="A0A378YB00"/>
<evidence type="ECO:0000256" key="4">
    <source>
        <dbReference type="ARBA" id="ARBA00022970"/>
    </source>
</evidence>
<dbReference type="KEGG" id="prb:X636_22345"/>
<evidence type="ECO:0000259" key="6">
    <source>
        <dbReference type="Pfam" id="PF13458"/>
    </source>
</evidence>
<gene>
    <name evidence="7" type="primary">braC_1</name>
    <name evidence="7" type="ORF">NCTC13160_00303</name>
    <name evidence="8" type="ORF">PPN31119_01158</name>
</gene>
<dbReference type="PRINTS" id="PR00337">
    <property type="entry name" value="LEUILEVALBP"/>
</dbReference>
<dbReference type="EMBL" id="UGSG01000001">
    <property type="protein sequence ID" value="SUA74416.1"/>
    <property type="molecule type" value="Genomic_DNA"/>
</dbReference>
<evidence type="ECO:0000313" key="9">
    <source>
        <dbReference type="Proteomes" id="UP000254573"/>
    </source>
</evidence>
<dbReference type="InterPro" id="IPR000709">
    <property type="entry name" value="Leu_Ile_Val-bd"/>
</dbReference>
<dbReference type="STRING" id="93220.A6P55_22450"/>
<evidence type="ECO:0000256" key="3">
    <source>
        <dbReference type="ARBA" id="ARBA00022729"/>
    </source>
</evidence>
<dbReference type="Pfam" id="PF13458">
    <property type="entry name" value="Peripla_BP_6"/>
    <property type="match status" value="1"/>
</dbReference>
<accession>A0A378YB00</accession>
<dbReference type="PANTHER" id="PTHR30483">
    <property type="entry name" value="LEUCINE-SPECIFIC-BINDING PROTEIN"/>
    <property type="match status" value="1"/>
</dbReference>
<dbReference type="GO" id="GO:0006865">
    <property type="term" value="P:amino acid transport"/>
    <property type="evidence" value="ECO:0007669"/>
    <property type="project" value="UniProtKB-KW"/>
</dbReference>
<dbReference type="OrthoDB" id="9794826at2"/>
<reference evidence="8 10" key="2">
    <citation type="submission" date="2019-08" db="EMBL/GenBank/DDBJ databases">
        <authorList>
            <person name="Peeters C."/>
        </authorList>
    </citation>
    <scope>NUCLEOTIDE SEQUENCE [LARGE SCALE GENOMIC DNA]</scope>
    <source>
        <strain evidence="8 10">LMG 31119</strain>
    </source>
</reference>
<dbReference type="Proteomes" id="UP000254573">
    <property type="component" value="Unassembled WGS sequence"/>
</dbReference>
<dbReference type="KEGG" id="ppnm:LV28_01505"/>
<evidence type="ECO:0000313" key="8">
    <source>
        <dbReference type="EMBL" id="VVE63077.1"/>
    </source>
</evidence>
<dbReference type="EMBL" id="CABPSO010000002">
    <property type="protein sequence ID" value="VVE63077.1"/>
    <property type="molecule type" value="Genomic_DNA"/>
</dbReference>
<keyword evidence="4" id="KW-0029">Amino-acid transport</keyword>
<dbReference type="Gene3D" id="3.40.50.2300">
    <property type="match status" value="2"/>
</dbReference>
<reference evidence="7 9" key="1">
    <citation type="submission" date="2018-06" db="EMBL/GenBank/DDBJ databases">
        <authorList>
            <consortium name="Pathogen Informatics"/>
            <person name="Doyle S."/>
        </authorList>
    </citation>
    <scope>NUCLEOTIDE SEQUENCE [LARGE SCALE GENOMIC DNA]</scope>
    <source>
        <strain evidence="7 9">NCTC13160</strain>
    </source>
</reference>
<keyword evidence="3 5" id="KW-0732">Signal</keyword>